<evidence type="ECO:0000259" key="5">
    <source>
        <dbReference type="Pfam" id="PF22878"/>
    </source>
</evidence>
<dbReference type="GO" id="GO:0006334">
    <property type="term" value="P:nucleosome assembly"/>
    <property type="evidence" value="ECO:0007669"/>
    <property type="project" value="TreeGrafter"/>
</dbReference>
<dbReference type="PANTHER" id="PTHR22691:SF8">
    <property type="entry name" value="PROTEIN SPT2 HOMOLOG"/>
    <property type="match status" value="1"/>
</dbReference>
<feature type="region of interest" description="Disordered" evidence="4">
    <location>
        <begin position="12"/>
        <end position="80"/>
    </location>
</feature>
<reference evidence="7" key="1">
    <citation type="submission" date="2025-08" db="UniProtKB">
        <authorList>
            <consortium name="RefSeq"/>
        </authorList>
    </citation>
    <scope>IDENTIFICATION</scope>
    <source>
        <strain evidence="7">15085-1641.00</strain>
        <tissue evidence="7">Whole body</tissue>
    </source>
</reference>
<protein>
    <recommendedName>
        <fullName evidence="2">Protein SPT2 homolog</fullName>
    </recommendedName>
</protein>
<dbReference type="GeneID" id="111596721"/>
<feature type="domain" description="SPT2 homolog N-terminal" evidence="5">
    <location>
        <begin position="1"/>
        <end position="92"/>
    </location>
</feature>
<dbReference type="Proteomes" id="UP000504633">
    <property type="component" value="Unplaced"/>
</dbReference>
<dbReference type="OrthoDB" id="6259853at2759"/>
<dbReference type="SMART" id="SM00784">
    <property type="entry name" value="SPT2"/>
    <property type="match status" value="1"/>
</dbReference>
<feature type="compositionally biased region" description="Basic and acidic residues" evidence="4">
    <location>
        <begin position="264"/>
        <end position="312"/>
    </location>
</feature>
<dbReference type="InterPro" id="IPR013256">
    <property type="entry name" value="Chromatin_SPT2"/>
</dbReference>
<keyword evidence="6" id="KW-1185">Reference proteome</keyword>
<sequence length="601" mass="66862">MDFGALLHFAKKNNDAATKEEQGKYYSTKYAPPKKESKESKQLSSNIQKFLKKREAEEAERKRQEREKLNSLLAMRDEKSKNKIRKMLKVTKSANKSVLEDAKDCDNSALDGADQPEGDDYGYVSTEANAFYQKYIEKVKDVQEDKGFAPSRPQSLRDLSGTKERVKAAITREREEAKTHTRQRISHATPRSDKESPVVRAYSTGDKKLYDPEAERRDEERKKREEEQKKAKVKRPPQPPPMDFQALLRLAEKKQHEPVNIAIPEKKKEPERLLSAREKREQEERQRWKEQRAQRDRQRETEAKAKEQRKENGASQAARMAPNGRIPKLNKAPTATAVAAAAASAPPAAATAASESKVKHTSDSLKRPAPTAPSSSSAKVSASTKTTNGSSSSSSNNSAKRPPAAAAAVAATPTPTTAKSSGTVQSRNPYAAANKSGATREFPPREPSKTRAFPPADVHRTAQRKAVGSGGASGGGGAAASARRPASTAGAGRKPVEASNKRRIYDDDDSEYDSELDDFIDDGDCNEDISSHIRDIFGYDKRRYRDLDEDDAQMESSFAQVQREEFISKKLGLQEDLEDMRMEALHKKRKMAKKRSSRIDD</sequence>
<feature type="compositionally biased region" description="Basic and acidic residues" evidence="4">
    <location>
        <begin position="205"/>
        <end position="230"/>
    </location>
</feature>
<dbReference type="GO" id="GO:0005730">
    <property type="term" value="C:nucleolus"/>
    <property type="evidence" value="ECO:0007669"/>
    <property type="project" value="TreeGrafter"/>
</dbReference>
<dbReference type="KEGG" id="dhe:111596721"/>
<evidence type="ECO:0000256" key="1">
    <source>
        <dbReference type="ARBA" id="ARBA00006461"/>
    </source>
</evidence>
<feature type="region of interest" description="Disordered" evidence="4">
    <location>
        <begin position="143"/>
        <end position="512"/>
    </location>
</feature>
<feature type="compositionally biased region" description="Basic and acidic residues" evidence="4">
    <location>
        <begin position="160"/>
        <end position="179"/>
    </location>
</feature>
<accession>A0A6J1LPH7</accession>
<organism evidence="6 7">
    <name type="scientific">Drosophila hydei</name>
    <name type="common">Fruit fly</name>
    <dbReference type="NCBI Taxonomy" id="7224"/>
    <lineage>
        <taxon>Eukaryota</taxon>
        <taxon>Metazoa</taxon>
        <taxon>Ecdysozoa</taxon>
        <taxon>Arthropoda</taxon>
        <taxon>Hexapoda</taxon>
        <taxon>Insecta</taxon>
        <taxon>Pterygota</taxon>
        <taxon>Neoptera</taxon>
        <taxon>Endopterygota</taxon>
        <taxon>Diptera</taxon>
        <taxon>Brachycera</taxon>
        <taxon>Muscomorpha</taxon>
        <taxon>Ephydroidea</taxon>
        <taxon>Drosophilidae</taxon>
        <taxon>Drosophila</taxon>
    </lineage>
</organism>
<dbReference type="InterPro" id="IPR054552">
    <property type="entry name" value="SPT2_N"/>
</dbReference>
<dbReference type="RefSeq" id="XP_023166817.1">
    <property type="nucleotide sequence ID" value="XM_023311049.2"/>
</dbReference>
<feature type="compositionally biased region" description="Low complexity" evidence="4">
    <location>
        <begin position="332"/>
        <end position="353"/>
    </location>
</feature>
<evidence type="ECO:0000313" key="6">
    <source>
        <dbReference type="Proteomes" id="UP000504633"/>
    </source>
</evidence>
<feature type="compositionally biased region" description="Basic and acidic residues" evidence="4">
    <location>
        <begin position="356"/>
        <end position="366"/>
    </location>
</feature>
<proteinExistence type="inferred from homology"/>
<feature type="compositionally biased region" description="Gly residues" evidence="4">
    <location>
        <begin position="468"/>
        <end position="478"/>
    </location>
</feature>
<gene>
    <name evidence="7" type="primary">LOC111596721</name>
</gene>
<dbReference type="GO" id="GO:0042393">
    <property type="term" value="F:histone binding"/>
    <property type="evidence" value="ECO:0007669"/>
    <property type="project" value="TreeGrafter"/>
</dbReference>
<feature type="compositionally biased region" description="Basic and acidic residues" evidence="4">
    <location>
        <begin position="494"/>
        <end position="505"/>
    </location>
</feature>
<dbReference type="Pfam" id="PF22878">
    <property type="entry name" value="SPT2_N"/>
    <property type="match status" value="1"/>
</dbReference>
<comment type="similarity">
    <text evidence="1">Belongs to the SPT2 family.</text>
</comment>
<dbReference type="OMA" id="GPMATPH"/>
<name>A0A6J1LPH7_DROHY</name>
<dbReference type="GO" id="GO:0003677">
    <property type="term" value="F:DNA binding"/>
    <property type="evidence" value="ECO:0007669"/>
    <property type="project" value="TreeGrafter"/>
</dbReference>
<feature type="compositionally biased region" description="Low complexity" evidence="4">
    <location>
        <begin position="479"/>
        <end position="493"/>
    </location>
</feature>
<feature type="compositionally biased region" description="Low complexity" evidence="4">
    <location>
        <begin position="368"/>
        <end position="423"/>
    </location>
</feature>
<feature type="compositionally biased region" description="Basic and acidic residues" evidence="4">
    <location>
        <begin position="53"/>
        <end position="80"/>
    </location>
</feature>
<dbReference type="GO" id="GO:0006360">
    <property type="term" value="P:transcription by RNA polymerase I"/>
    <property type="evidence" value="ECO:0007669"/>
    <property type="project" value="TreeGrafter"/>
</dbReference>
<evidence type="ECO:0000256" key="2">
    <source>
        <dbReference type="ARBA" id="ARBA00013786"/>
    </source>
</evidence>
<keyword evidence="3" id="KW-0175">Coiled coil</keyword>
<evidence type="ECO:0000313" key="7">
    <source>
        <dbReference type="RefSeq" id="XP_023166817.1"/>
    </source>
</evidence>
<feature type="compositionally biased region" description="Basic and acidic residues" evidence="4">
    <location>
        <begin position="12"/>
        <end position="23"/>
    </location>
</feature>
<evidence type="ECO:0000256" key="4">
    <source>
        <dbReference type="SAM" id="MobiDB-lite"/>
    </source>
</evidence>
<evidence type="ECO:0000256" key="3">
    <source>
        <dbReference type="ARBA" id="ARBA00023054"/>
    </source>
</evidence>
<dbReference type="PANTHER" id="PTHR22691">
    <property type="entry name" value="YEAST SPT2-RELATED"/>
    <property type="match status" value="1"/>
</dbReference>
<dbReference type="AlphaFoldDB" id="A0A6J1LPH7"/>
<dbReference type="Pfam" id="PF08243">
    <property type="entry name" value="SPT2"/>
    <property type="match status" value="1"/>
</dbReference>